<dbReference type="PROSITE" id="PS00889">
    <property type="entry name" value="CNMP_BINDING_2"/>
    <property type="match status" value="1"/>
</dbReference>
<dbReference type="FunFam" id="2.60.120.10:FF:000020">
    <property type="entry name" value="Cyclic nucleotide-gated channel beta 3"/>
    <property type="match status" value="1"/>
</dbReference>
<dbReference type="PROSITE" id="PS50042">
    <property type="entry name" value="CNMP_BINDING_3"/>
    <property type="match status" value="1"/>
</dbReference>
<evidence type="ECO:0000313" key="13">
    <source>
        <dbReference type="EMBL" id="CAG9810527.1"/>
    </source>
</evidence>
<evidence type="ECO:0000256" key="8">
    <source>
        <dbReference type="ARBA" id="ARBA00023303"/>
    </source>
</evidence>
<evidence type="ECO:0000313" key="14">
    <source>
        <dbReference type="Proteomes" id="UP001153620"/>
    </source>
</evidence>
<evidence type="ECO:0000256" key="7">
    <source>
        <dbReference type="ARBA" id="ARBA00023286"/>
    </source>
</evidence>
<dbReference type="SUPFAM" id="SSF51206">
    <property type="entry name" value="cAMP-binding domain-like"/>
    <property type="match status" value="1"/>
</dbReference>
<feature type="region of interest" description="Disordered" evidence="10">
    <location>
        <begin position="225"/>
        <end position="252"/>
    </location>
</feature>
<dbReference type="Pfam" id="PF00027">
    <property type="entry name" value="cNMP_binding"/>
    <property type="match status" value="1"/>
</dbReference>
<dbReference type="InterPro" id="IPR005821">
    <property type="entry name" value="Ion_trans_dom"/>
</dbReference>
<reference evidence="13" key="2">
    <citation type="submission" date="2022-10" db="EMBL/GenBank/DDBJ databases">
        <authorList>
            <consortium name="ENA_rothamsted_submissions"/>
            <consortium name="culmorum"/>
            <person name="King R."/>
        </authorList>
    </citation>
    <scope>NUCLEOTIDE SEQUENCE</scope>
</reference>
<feature type="coiled-coil region" evidence="9">
    <location>
        <begin position="782"/>
        <end position="809"/>
    </location>
</feature>
<dbReference type="FunFam" id="1.10.287.630:FF:000001">
    <property type="entry name" value="Cyclic nucleotide-gated channel alpha 3"/>
    <property type="match status" value="1"/>
</dbReference>
<evidence type="ECO:0000256" key="4">
    <source>
        <dbReference type="ARBA" id="ARBA00022989"/>
    </source>
</evidence>
<dbReference type="PANTHER" id="PTHR45638:SF1">
    <property type="entry name" value="CYCLIC NUCLEOTIDE-GATED ION CHANNEL SUBUNIT B, ISOFORM A"/>
    <property type="match status" value="1"/>
</dbReference>
<feature type="transmembrane region" description="Helical" evidence="11">
    <location>
        <begin position="461"/>
        <end position="483"/>
    </location>
</feature>
<dbReference type="SUPFAM" id="SSF81324">
    <property type="entry name" value="Voltage-gated potassium channels"/>
    <property type="match status" value="1"/>
</dbReference>
<dbReference type="InterPro" id="IPR018488">
    <property type="entry name" value="cNMP-bd_CS"/>
</dbReference>
<dbReference type="AlphaFoldDB" id="A0A9N9WXX6"/>
<dbReference type="EMBL" id="OU895880">
    <property type="protein sequence ID" value="CAG9810527.1"/>
    <property type="molecule type" value="Genomic_DNA"/>
</dbReference>
<dbReference type="PANTHER" id="PTHR45638">
    <property type="entry name" value="CYCLIC NUCLEOTIDE-GATED CATION CHANNEL SUBUNIT A"/>
    <property type="match status" value="1"/>
</dbReference>
<keyword evidence="14" id="KW-1185">Reference proteome</keyword>
<keyword evidence="4 11" id="KW-1133">Transmembrane helix</keyword>
<evidence type="ECO:0000256" key="5">
    <source>
        <dbReference type="ARBA" id="ARBA00023065"/>
    </source>
</evidence>
<keyword evidence="8" id="KW-0407">Ion channel</keyword>
<feature type="coiled-coil region" evidence="9">
    <location>
        <begin position="185"/>
        <end position="212"/>
    </location>
</feature>
<dbReference type="OrthoDB" id="421226at2759"/>
<dbReference type="FunFam" id="1.10.287.70:FF:000149">
    <property type="entry name" value="Cyclic nucleotide-gated cation channel beta-1"/>
    <property type="match status" value="1"/>
</dbReference>
<dbReference type="InterPro" id="IPR014710">
    <property type="entry name" value="RmlC-like_jellyroll"/>
</dbReference>
<evidence type="ECO:0000256" key="3">
    <source>
        <dbReference type="ARBA" id="ARBA00022692"/>
    </source>
</evidence>
<dbReference type="GO" id="GO:0030553">
    <property type="term" value="F:cGMP binding"/>
    <property type="evidence" value="ECO:0007669"/>
    <property type="project" value="TreeGrafter"/>
</dbReference>
<feature type="transmembrane region" description="Helical" evidence="11">
    <location>
        <begin position="580"/>
        <end position="601"/>
    </location>
</feature>
<dbReference type="Gene3D" id="1.10.287.70">
    <property type="match status" value="1"/>
</dbReference>
<keyword evidence="5" id="KW-0406">Ion transport</keyword>
<comment type="subcellular location">
    <subcellularLocation>
        <location evidence="1">Membrane</location>
        <topology evidence="1">Multi-pass membrane protein</topology>
    </subcellularLocation>
</comment>
<dbReference type="Gene3D" id="1.10.287.630">
    <property type="entry name" value="Helix hairpin bin"/>
    <property type="match status" value="1"/>
</dbReference>
<feature type="transmembrane region" description="Helical" evidence="11">
    <location>
        <begin position="374"/>
        <end position="395"/>
    </location>
</feature>
<keyword evidence="3 11" id="KW-0812">Transmembrane</keyword>
<keyword evidence="6 11" id="KW-0472">Membrane</keyword>
<keyword evidence="7" id="KW-1071">Ligand-gated ion channel</keyword>
<sequence>MTSQASLLASPDNSAKFRTNSRSSSNTNLYKSLEDIQKNLDNLDNFLTITEDILKREKFHDMELYRRERERKTSGTKSLESPTCPPPLSFKNGKIFCPGVDGATFNPANVQLNFEIVKNIINNQNNFLCYENQDMTGDEPDQSSSPEINLSDEQDIYITHHENETEGKLKSMNEFLMKSNSTISSKLEEAVMQSIEDEIKGYEREMRENYEKSETMECMILPPDSPEKSQITQLTSLSHRSTPSSGTSDKPAITNRFIQHSFRNLIHKFNERSQRMRNRLNRPLTPSSESGLSTSTPLHMKLLFGVKNDDNNDVIVVEEGTDLSGQLAGKQKRPLAQIAIESPAALEKEDPNLHNKCSIFCCCNGRVLDPQGKFYISWLFIVTLSFLYNAFVIPLRTSFPFQTPNNVDVWVSLDLCVDIVYVIDLLFIKHRKMYLFEGFQVKDRQLTRKNYMRKLQFKMDVVSLLPLDLLCFIPAVGRGAVYLRVPRLLKIQSFWEFFKLLDRVVASPHLLRVTKTLSYMVYMIHLTACTYYAVSVYKGLGTNRWVFSGKGHPYVRCFAFATKTATSIGKNPKPSEVDEYLFMTFAWLSGVFVFALLIGQIRDIISTATRSQSEYKQLVDETLEYMRRLNLPTELQRRVKQWFTFTWDQQRSLDESHILDALPANLKTDIAISVHIQTLSKVQLFSGCDEAFLRELVLKLRSVIFLPNDYVCKKGEVGKEMYIIKTGKIEVLGNNDVVLATLCTGACFGEISLLDISGSPNGNRRTADVRSKGFSNLFVLSKADLEEVIVHYEDARAALESRAKALLKENANRDRREAKLRRPSMLSVKSEEEVVINNPKVVTLQPKLLEAVIQALPSDSAAAQLLTRGPRKGKKRVGPAPTDFKIENEFNDKNKTNLTDSEKELMMRASSGKSVKCDVHREMT</sequence>
<dbReference type="SMART" id="SM00100">
    <property type="entry name" value="cNMP"/>
    <property type="match status" value="1"/>
</dbReference>
<dbReference type="InterPro" id="IPR018490">
    <property type="entry name" value="cNMP-bd_dom_sf"/>
</dbReference>
<dbReference type="GO" id="GO:0005886">
    <property type="term" value="C:plasma membrane"/>
    <property type="evidence" value="ECO:0007669"/>
    <property type="project" value="TreeGrafter"/>
</dbReference>
<protein>
    <recommendedName>
        <fullName evidence="12">Cyclic nucleotide-binding domain-containing protein</fullName>
    </recommendedName>
</protein>
<dbReference type="GO" id="GO:0044877">
    <property type="term" value="F:protein-containing complex binding"/>
    <property type="evidence" value="ECO:0007669"/>
    <property type="project" value="TreeGrafter"/>
</dbReference>
<dbReference type="GO" id="GO:0005223">
    <property type="term" value="F:intracellularly cGMP-activated cation channel activity"/>
    <property type="evidence" value="ECO:0007669"/>
    <property type="project" value="TreeGrafter"/>
</dbReference>
<dbReference type="Pfam" id="PF00520">
    <property type="entry name" value="Ion_trans"/>
    <property type="match status" value="1"/>
</dbReference>
<dbReference type="GO" id="GO:0005222">
    <property type="term" value="F:intracellularly cAMP-activated cation channel activity"/>
    <property type="evidence" value="ECO:0007669"/>
    <property type="project" value="TreeGrafter"/>
</dbReference>
<dbReference type="CDD" id="cd00038">
    <property type="entry name" value="CAP_ED"/>
    <property type="match status" value="1"/>
</dbReference>
<gene>
    <name evidence="13" type="ORF">CHIRRI_LOCUS13340</name>
</gene>
<evidence type="ECO:0000256" key="11">
    <source>
        <dbReference type="SAM" id="Phobius"/>
    </source>
</evidence>
<reference evidence="13" key="1">
    <citation type="submission" date="2022-01" db="EMBL/GenBank/DDBJ databases">
        <authorList>
            <person name="King R."/>
        </authorList>
    </citation>
    <scope>NUCLEOTIDE SEQUENCE</scope>
</reference>
<organism evidence="13 14">
    <name type="scientific">Chironomus riparius</name>
    <dbReference type="NCBI Taxonomy" id="315576"/>
    <lineage>
        <taxon>Eukaryota</taxon>
        <taxon>Metazoa</taxon>
        <taxon>Ecdysozoa</taxon>
        <taxon>Arthropoda</taxon>
        <taxon>Hexapoda</taxon>
        <taxon>Insecta</taxon>
        <taxon>Pterygota</taxon>
        <taxon>Neoptera</taxon>
        <taxon>Endopterygota</taxon>
        <taxon>Diptera</taxon>
        <taxon>Nematocera</taxon>
        <taxon>Chironomoidea</taxon>
        <taxon>Chironomidae</taxon>
        <taxon>Chironominae</taxon>
        <taxon>Chironomus</taxon>
    </lineage>
</organism>
<feature type="domain" description="Cyclic nucleotide-binding" evidence="12">
    <location>
        <begin position="684"/>
        <end position="789"/>
    </location>
</feature>
<evidence type="ECO:0000256" key="9">
    <source>
        <dbReference type="SAM" id="Coils"/>
    </source>
</evidence>
<dbReference type="InterPro" id="IPR000595">
    <property type="entry name" value="cNMP-bd_dom"/>
</dbReference>
<dbReference type="Proteomes" id="UP001153620">
    <property type="component" value="Chromosome 4"/>
</dbReference>
<evidence type="ECO:0000256" key="1">
    <source>
        <dbReference type="ARBA" id="ARBA00004141"/>
    </source>
</evidence>
<dbReference type="Gene3D" id="2.60.120.10">
    <property type="entry name" value="Jelly Rolls"/>
    <property type="match status" value="1"/>
</dbReference>
<evidence type="ECO:0000259" key="12">
    <source>
        <dbReference type="PROSITE" id="PS50042"/>
    </source>
</evidence>
<dbReference type="PROSITE" id="PS00888">
    <property type="entry name" value="CNMP_BINDING_1"/>
    <property type="match status" value="1"/>
</dbReference>
<keyword evidence="9" id="KW-0175">Coiled coil</keyword>
<feature type="compositionally biased region" description="Polar residues" evidence="10">
    <location>
        <begin position="228"/>
        <end position="248"/>
    </location>
</feature>
<feature type="compositionally biased region" description="Polar residues" evidence="10">
    <location>
        <begin position="1"/>
        <end position="17"/>
    </location>
</feature>
<name>A0A9N9WXX6_9DIPT</name>
<evidence type="ECO:0000256" key="10">
    <source>
        <dbReference type="SAM" id="MobiDB-lite"/>
    </source>
</evidence>
<feature type="region of interest" description="Disordered" evidence="10">
    <location>
        <begin position="1"/>
        <end position="26"/>
    </location>
</feature>
<keyword evidence="2" id="KW-0813">Transport</keyword>
<accession>A0A9N9WXX6</accession>
<evidence type="ECO:0000256" key="2">
    <source>
        <dbReference type="ARBA" id="ARBA00022448"/>
    </source>
</evidence>
<dbReference type="GO" id="GO:0017071">
    <property type="term" value="C:intracellular cyclic nucleotide activated cation channel complex"/>
    <property type="evidence" value="ECO:0007669"/>
    <property type="project" value="TreeGrafter"/>
</dbReference>
<evidence type="ECO:0000256" key="6">
    <source>
        <dbReference type="ARBA" id="ARBA00023136"/>
    </source>
</evidence>
<proteinExistence type="predicted"/>
<dbReference type="InterPro" id="IPR050866">
    <property type="entry name" value="CNG_cation_channel"/>
</dbReference>
<feature type="transmembrane region" description="Helical" evidence="11">
    <location>
        <begin position="517"/>
        <end position="534"/>
    </location>
</feature>